<gene>
    <name evidence="2" type="ORF">MGAL_10B080466</name>
</gene>
<dbReference type="OrthoDB" id="10037120at2759"/>
<dbReference type="Gene3D" id="1.10.533.10">
    <property type="entry name" value="Death Domain, Fas"/>
    <property type="match status" value="1"/>
</dbReference>
<dbReference type="SUPFAM" id="SSF47986">
    <property type="entry name" value="DEATH domain"/>
    <property type="match status" value="1"/>
</dbReference>
<dbReference type="Pfam" id="PF00531">
    <property type="entry name" value="Death"/>
    <property type="match status" value="1"/>
</dbReference>
<sequence length="111" mass="12928">MDKQHEPYHKPGLTISPLALKRHPGTQRKVMKDLILKLDIKGERDYRLLAEKIGYSFEQIRWLEQQNCPKSPTEIILEKWIGDGRGLHELKPHLHQMGRLDAVSAIEDKIL</sequence>
<dbReference type="Proteomes" id="UP000596742">
    <property type="component" value="Unassembled WGS sequence"/>
</dbReference>
<evidence type="ECO:0000313" key="3">
    <source>
        <dbReference type="Proteomes" id="UP000596742"/>
    </source>
</evidence>
<feature type="domain" description="Death" evidence="1">
    <location>
        <begin position="45"/>
        <end position="110"/>
    </location>
</feature>
<dbReference type="AlphaFoldDB" id="A0A8B6D1V2"/>
<name>A0A8B6D1V2_MYTGA</name>
<evidence type="ECO:0000313" key="2">
    <source>
        <dbReference type="EMBL" id="VDI13766.1"/>
    </source>
</evidence>
<organism evidence="2 3">
    <name type="scientific">Mytilus galloprovincialis</name>
    <name type="common">Mediterranean mussel</name>
    <dbReference type="NCBI Taxonomy" id="29158"/>
    <lineage>
        <taxon>Eukaryota</taxon>
        <taxon>Metazoa</taxon>
        <taxon>Spiralia</taxon>
        <taxon>Lophotrochozoa</taxon>
        <taxon>Mollusca</taxon>
        <taxon>Bivalvia</taxon>
        <taxon>Autobranchia</taxon>
        <taxon>Pteriomorphia</taxon>
        <taxon>Mytilida</taxon>
        <taxon>Mytiloidea</taxon>
        <taxon>Mytilidae</taxon>
        <taxon>Mytilinae</taxon>
        <taxon>Mytilus</taxon>
    </lineage>
</organism>
<protein>
    <recommendedName>
        <fullName evidence="1">Death domain-containing protein</fullName>
    </recommendedName>
</protein>
<reference evidence="2" key="1">
    <citation type="submission" date="2018-11" db="EMBL/GenBank/DDBJ databases">
        <authorList>
            <person name="Alioto T."/>
            <person name="Alioto T."/>
        </authorList>
    </citation>
    <scope>NUCLEOTIDE SEQUENCE</scope>
</reference>
<dbReference type="InterPro" id="IPR011029">
    <property type="entry name" value="DEATH-like_dom_sf"/>
</dbReference>
<keyword evidence="3" id="KW-1185">Reference proteome</keyword>
<dbReference type="InterPro" id="IPR000488">
    <property type="entry name" value="Death_dom"/>
</dbReference>
<accession>A0A8B6D1V2</accession>
<dbReference type="PROSITE" id="PS50017">
    <property type="entry name" value="DEATH_DOMAIN"/>
    <property type="match status" value="1"/>
</dbReference>
<dbReference type="EMBL" id="UYJE01002795">
    <property type="protein sequence ID" value="VDI13766.1"/>
    <property type="molecule type" value="Genomic_DNA"/>
</dbReference>
<dbReference type="GO" id="GO:0007165">
    <property type="term" value="P:signal transduction"/>
    <property type="evidence" value="ECO:0007669"/>
    <property type="project" value="InterPro"/>
</dbReference>
<evidence type="ECO:0000259" key="1">
    <source>
        <dbReference type="PROSITE" id="PS50017"/>
    </source>
</evidence>
<comment type="caution">
    <text evidence="2">The sequence shown here is derived from an EMBL/GenBank/DDBJ whole genome shotgun (WGS) entry which is preliminary data.</text>
</comment>
<proteinExistence type="predicted"/>